<sequence>MIEISLRDHDASWKKYTSFDRVWTISKLYKKTRTLQREIERSKSMSSQRRTDWELQLVQLKRSRHSLNSDGPLLTV</sequence>
<dbReference type="Proteomes" id="UP000799118">
    <property type="component" value="Unassembled WGS sequence"/>
</dbReference>
<name>A0A6A4HR65_9AGAR</name>
<organism evidence="1 2">
    <name type="scientific">Gymnopus androsaceus JB14</name>
    <dbReference type="NCBI Taxonomy" id="1447944"/>
    <lineage>
        <taxon>Eukaryota</taxon>
        <taxon>Fungi</taxon>
        <taxon>Dikarya</taxon>
        <taxon>Basidiomycota</taxon>
        <taxon>Agaricomycotina</taxon>
        <taxon>Agaricomycetes</taxon>
        <taxon>Agaricomycetidae</taxon>
        <taxon>Agaricales</taxon>
        <taxon>Marasmiineae</taxon>
        <taxon>Omphalotaceae</taxon>
        <taxon>Gymnopus</taxon>
    </lineage>
</organism>
<dbReference type="EMBL" id="ML769455">
    <property type="protein sequence ID" value="KAE9400596.1"/>
    <property type="molecule type" value="Genomic_DNA"/>
</dbReference>
<keyword evidence="2" id="KW-1185">Reference proteome</keyword>
<dbReference type="AlphaFoldDB" id="A0A6A4HR65"/>
<gene>
    <name evidence="1" type="ORF">BT96DRAFT_919431</name>
</gene>
<protein>
    <submittedName>
        <fullName evidence="1">Uncharacterized protein</fullName>
    </submittedName>
</protein>
<reference evidence="1" key="1">
    <citation type="journal article" date="2019" name="Environ. Microbiol.">
        <title>Fungal ecological strategies reflected in gene transcription - a case study of two litter decomposers.</title>
        <authorList>
            <person name="Barbi F."/>
            <person name="Kohler A."/>
            <person name="Barry K."/>
            <person name="Baskaran P."/>
            <person name="Daum C."/>
            <person name="Fauchery L."/>
            <person name="Ihrmark K."/>
            <person name="Kuo A."/>
            <person name="LaButti K."/>
            <person name="Lipzen A."/>
            <person name="Morin E."/>
            <person name="Grigoriev I.V."/>
            <person name="Henrissat B."/>
            <person name="Lindahl B."/>
            <person name="Martin F."/>
        </authorList>
    </citation>
    <scope>NUCLEOTIDE SEQUENCE</scope>
    <source>
        <strain evidence="1">JB14</strain>
    </source>
</reference>
<evidence type="ECO:0000313" key="2">
    <source>
        <dbReference type="Proteomes" id="UP000799118"/>
    </source>
</evidence>
<feature type="non-terminal residue" evidence="1">
    <location>
        <position position="1"/>
    </location>
</feature>
<evidence type="ECO:0000313" key="1">
    <source>
        <dbReference type="EMBL" id="KAE9400596.1"/>
    </source>
</evidence>
<proteinExistence type="predicted"/>
<accession>A0A6A4HR65</accession>